<proteinExistence type="predicted"/>
<dbReference type="InterPro" id="IPR029016">
    <property type="entry name" value="GAF-like_dom_sf"/>
</dbReference>
<accession>A0A0E9NAS5</accession>
<feature type="compositionally biased region" description="Polar residues" evidence="1">
    <location>
        <begin position="51"/>
        <end position="70"/>
    </location>
</feature>
<evidence type="ECO:0000313" key="4">
    <source>
        <dbReference type="Proteomes" id="UP000033140"/>
    </source>
</evidence>
<keyword evidence="4" id="KW-1185">Reference proteome</keyword>
<reference evidence="3 4" key="1">
    <citation type="journal article" date="2011" name="J. Gen. Appl. Microbiol.">
        <title>Draft genome sequencing of the enigmatic yeast Saitoella complicata.</title>
        <authorList>
            <person name="Nishida H."/>
            <person name="Hamamoto M."/>
            <person name="Sugiyama J."/>
        </authorList>
    </citation>
    <scope>NUCLEOTIDE SEQUENCE [LARGE SCALE GENOMIC DNA]</scope>
    <source>
        <strain evidence="3 4">NRRL Y-17804</strain>
    </source>
</reference>
<comment type="caution">
    <text evidence="3">The sequence shown here is derived from an EMBL/GenBank/DDBJ whole genome shotgun (WGS) entry which is preliminary data.</text>
</comment>
<reference evidence="3 4" key="2">
    <citation type="journal article" date="2014" name="J. Gen. Appl. Microbiol.">
        <title>The early diverging ascomycetous budding yeast Saitoella complicata has three histone deacetylases belonging to the Clr6, Hos2, and Rpd3 lineages.</title>
        <authorList>
            <person name="Nishida H."/>
            <person name="Matsumoto T."/>
            <person name="Kondo S."/>
            <person name="Hamamoto M."/>
            <person name="Yoshikawa H."/>
        </authorList>
    </citation>
    <scope>NUCLEOTIDE SEQUENCE [LARGE SCALE GENOMIC DNA]</scope>
    <source>
        <strain evidence="3 4">NRRL Y-17804</strain>
    </source>
</reference>
<feature type="region of interest" description="Disordered" evidence="1">
    <location>
        <begin position="350"/>
        <end position="436"/>
    </location>
</feature>
<dbReference type="PANTHER" id="PTHR43102:SF2">
    <property type="entry name" value="GAF DOMAIN-CONTAINING PROTEIN"/>
    <property type="match status" value="1"/>
</dbReference>
<protein>
    <recommendedName>
        <fullName evidence="2">GAF domain-containing protein</fullName>
    </recommendedName>
</protein>
<dbReference type="Proteomes" id="UP000033140">
    <property type="component" value="Unassembled WGS sequence"/>
</dbReference>
<evidence type="ECO:0000256" key="1">
    <source>
        <dbReference type="SAM" id="MobiDB-lite"/>
    </source>
</evidence>
<dbReference type="SMART" id="SM00065">
    <property type="entry name" value="GAF"/>
    <property type="match status" value="1"/>
</dbReference>
<feature type="compositionally biased region" description="Polar residues" evidence="1">
    <location>
        <begin position="355"/>
        <end position="369"/>
    </location>
</feature>
<sequence length="572" mass="62702">MSNAHSESGSTRKKSGFKKALLSCFTCNAHSYDDETSYTRSEKHAADSRPVTAQTANTVETEQTGPTGQTWEDFLDGYAHGKITTTEPPMPTGPRPDGLPPFLPPPKPPTERQRMLDTFRYTGLDKAPIHESKDAGDDAGVTDDSDTMFKIVALARQTFGSAVCMISLLDDEKQYFKAEVGFEKVGLVGLDELPRDISFCGHTILRPEPMVILDANKDWRMQNNPLVTDAPHVAFYAGAPIVSPEGHALGTFCVIDTKPREKFGKDERAKLQEFARLAMAEIENLYHDNQTAKAESMQRSLEAFRQAAPQFGLNSSREEIDTILAYERAKLRAKGVDVNEEVVLKSGKNEGVVFPTSSPSTESVSQFENGGSAPASSYRPATQTTDTEYDDSVAPTSLPPPPRSEEPRVPVLAEPLETEHAIGPTSPTPADDSKRKNPYDLATVLIAQSLRVDLVYLLSLELNAAGQPTTRLMSSFGLPSPPPTFDVVLHARALSSKSGLLYQNPEAEDPANKELPETYTSGMLVPVFRKGSQEGCVLAVFTRQKHKYFGADDLKYLRDFGIQLVEYCSSTL</sequence>
<gene>
    <name evidence="3" type="ORF">G7K_0740-t1</name>
</gene>
<dbReference type="SUPFAM" id="SSF55781">
    <property type="entry name" value="GAF domain-like"/>
    <property type="match status" value="1"/>
</dbReference>
<dbReference type="PANTHER" id="PTHR43102">
    <property type="entry name" value="SLR1143 PROTEIN"/>
    <property type="match status" value="1"/>
</dbReference>
<dbReference type="OMA" id="CSHAMLK"/>
<evidence type="ECO:0000259" key="2">
    <source>
        <dbReference type="SMART" id="SM00065"/>
    </source>
</evidence>
<dbReference type="AlphaFoldDB" id="A0A0E9NAS5"/>
<feature type="region of interest" description="Disordered" evidence="1">
    <location>
        <begin position="35"/>
        <end position="72"/>
    </location>
</feature>
<dbReference type="STRING" id="698492.A0A0E9NAS5"/>
<organism evidence="3 4">
    <name type="scientific">Saitoella complicata (strain BCRC 22490 / CBS 7301 / JCM 7358 / NBRC 10748 / NRRL Y-17804)</name>
    <dbReference type="NCBI Taxonomy" id="698492"/>
    <lineage>
        <taxon>Eukaryota</taxon>
        <taxon>Fungi</taxon>
        <taxon>Dikarya</taxon>
        <taxon>Ascomycota</taxon>
        <taxon>Taphrinomycotina</taxon>
        <taxon>Taphrinomycotina incertae sedis</taxon>
        <taxon>Saitoella</taxon>
    </lineage>
</organism>
<dbReference type="EMBL" id="BACD03000004">
    <property type="protein sequence ID" value="GAO46510.1"/>
    <property type="molecule type" value="Genomic_DNA"/>
</dbReference>
<feature type="domain" description="GAF" evidence="2">
    <location>
        <begin position="143"/>
        <end position="292"/>
    </location>
</feature>
<dbReference type="InterPro" id="IPR003018">
    <property type="entry name" value="GAF"/>
</dbReference>
<name>A0A0E9NAS5_SAICN</name>
<dbReference type="Gene3D" id="3.30.450.40">
    <property type="match status" value="1"/>
</dbReference>
<reference evidence="3 4" key="3">
    <citation type="journal article" date="2015" name="Genome Announc.">
        <title>Draft Genome Sequence of the Archiascomycetous Yeast Saitoella complicata.</title>
        <authorList>
            <person name="Yamauchi K."/>
            <person name="Kondo S."/>
            <person name="Hamamoto M."/>
            <person name="Takahashi Y."/>
            <person name="Ogura Y."/>
            <person name="Hayashi T."/>
            <person name="Nishida H."/>
        </authorList>
    </citation>
    <scope>NUCLEOTIDE SEQUENCE [LARGE SCALE GENOMIC DNA]</scope>
    <source>
        <strain evidence="3 4">NRRL Y-17804</strain>
    </source>
</reference>
<dbReference type="Pfam" id="PF01590">
    <property type="entry name" value="GAF"/>
    <property type="match status" value="1"/>
</dbReference>
<evidence type="ECO:0000313" key="3">
    <source>
        <dbReference type="EMBL" id="GAO46510.1"/>
    </source>
</evidence>